<keyword evidence="2" id="KW-0472">Membrane</keyword>
<feature type="compositionally biased region" description="Acidic residues" evidence="1">
    <location>
        <begin position="200"/>
        <end position="210"/>
    </location>
</feature>
<comment type="caution">
    <text evidence="3">The sequence shown here is derived from an EMBL/GenBank/DDBJ whole genome shotgun (WGS) entry which is preliminary data.</text>
</comment>
<keyword evidence="4" id="KW-1185">Reference proteome</keyword>
<proteinExistence type="predicted"/>
<feature type="compositionally biased region" description="Basic residues" evidence="1">
    <location>
        <begin position="8"/>
        <end position="21"/>
    </location>
</feature>
<evidence type="ECO:0000313" key="3">
    <source>
        <dbReference type="EMBL" id="MQY07949.1"/>
    </source>
</evidence>
<name>A0A7K0C3C1_9ACTN</name>
<keyword evidence="2" id="KW-1133">Transmembrane helix</keyword>
<evidence type="ECO:0000313" key="4">
    <source>
        <dbReference type="Proteomes" id="UP000487268"/>
    </source>
</evidence>
<dbReference type="AlphaFoldDB" id="A0A7K0C3C1"/>
<evidence type="ECO:0000256" key="1">
    <source>
        <dbReference type="SAM" id="MobiDB-lite"/>
    </source>
</evidence>
<reference evidence="3 4" key="1">
    <citation type="submission" date="2019-10" db="EMBL/GenBank/DDBJ databases">
        <title>Actinomadura rubteroloni sp. nov. and Actinomadura macrotermitis sp. nov., isolated from the gut of fungus growing-termite Macrotermes natalensis.</title>
        <authorList>
            <person name="Benndorf R."/>
            <person name="Martin K."/>
            <person name="Kuefner M."/>
            <person name="De Beer W."/>
            <person name="Kaster A.-K."/>
            <person name="Vollmers J."/>
            <person name="Poulsen M."/>
            <person name="Beemelmanns C."/>
        </authorList>
    </citation>
    <scope>NUCLEOTIDE SEQUENCE [LARGE SCALE GENOMIC DNA]</scope>
    <source>
        <strain evidence="3 4">RB68</strain>
    </source>
</reference>
<feature type="transmembrane region" description="Helical" evidence="2">
    <location>
        <begin position="48"/>
        <end position="70"/>
    </location>
</feature>
<sequence length="210" mass="22088">MPTVTKAPAKHARGRHARKAPGRTAGWTRLAARAASRAASVRARRRRLVMAGTGSAVVALLAVTAVAGLAEGGDRQAPSAAVAARSARTGASATPGAPAVQQDAARPADPDEVGDALPYLRQKDPAQEVVKHVTDVRRSGDFLRVYTDLGEDEENSPPAVSLCEWTTQYLKDGGDTAPRVFVHGRSSDNGSVVLANKQSDDDDCKVEETR</sequence>
<gene>
    <name evidence="3" type="ORF">ACRB68_60510</name>
</gene>
<evidence type="ECO:0000256" key="2">
    <source>
        <dbReference type="SAM" id="Phobius"/>
    </source>
</evidence>
<keyword evidence="2" id="KW-0812">Transmembrane</keyword>
<feature type="region of interest" description="Disordered" evidence="1">
    <location>
        <begin position="86"/>
        <end position="114"/>
    </location>
</feature>
<dbReference type="EMBL" id="WEGH01000004">
    <property type="protein sequence ID" value="MQY07949.1"/>
    <property type="molecule type" value="Genomic_DNA"/>
</dbReference>
<accession>A0A7K0C3C1</accession>
<feature type="region of interest" description="Disordered" evidence="1">
    <location>
        <begin position="1"/>
        <end position="23"/>
    </location>
</feature>
<organism evidence="3 4">
    <name type="scientific">Actinomadura macrotermitis</name>
    <dbReference type="NCBI Taxonomy" id="2585200"/>
    <lineage>
        <taxon>Bacteria</taxon>
        <taxon>Bacillati</taxon>
        <taxon>Actinomycetota</taxon>
        <taxon>Actinomycetes</taxon>
        <taxon>Streptosporangiales</taxon>
        <taxon>Thermomonosporaceae</taxon>
        <taxon>Actinomadura</taxon>
    </lineage>
</organism>
<protein>
    <submittedName>
        <fullName evidence="3">Uncharacterized protein</fullName>
    </submittedName>
</protein>
<feature type="region of interest" description="Disordered" evidence="1">
    <location>
        <begin position="182"/>
        <end position="210"/>
    </location>
</feature>
<dbReference type="Proteomes" id="UP000487268">
    <property type="component" value="Unassembled WGS sequence"/>
</dbReference>